<gene>
    <name evidence="3" type="ORF">BD626DRAFT_636036</name>
</gene>
<dbReference type="SUPFAM" id="SSF81383">
    <property type="entry name" value="F-box domain"/>
    <property type="match status" value="1"/>
</dbReference>
<dbReference type="Proteomes" id="UP000320762">
    <property type="component" value="Unassembled WGS sequence"/>
</dbReference>
<dbReference type="AlphaFoldDB" id="A0A550BUC6"/>
<comment type="caution">
    <text evidence="3">The sequence shown here is derived from an EMBL/GenBank/DDBJ whole genome shotgun (WGS) entry which is preliminary data.</text>
</comment>
<feature type="domain" description="F-box" evidence="2">
    <location>
        <begin position="92"/>
        <end position="138"/>
    </location>
</feature>
<feature type="compositionally biased region" description="Pro residues" evidence="1">
    <location>
        <begin position="500"/>
        <end position="511"/>
    </location>
</feature>
<evidence type="ECO:0000256" key="1">
    <source>
        <dbReference type="SAM" id="MobiDB-lite"/>
    </source>
</evidence>
<protein>
    <recommendedName>
        <fullName evidence="2">F-box domain-containing protein</fullName>
    </recommendedName>
</protein>
<proteinExistence type="predicted"/>
<evidence type="ECO:0000313" key="3">
    <source>
        <dbReference type="EMBL" id="TRM56140.1"/>
    </source>
</evidence>
<name>A0A550BUC6_9AGAR</name>
<evidence type="ECO:0000259" key="2">
    <source>
        <dbReference type="PROSITE" id="PS50181"/>
    </source>
</evidence>
<dbReference type="InterPro" id="IPR036047">
    <property type="entry name" value="F-box-like_dom_sf"/>
</dbReference>
<reference evidence="3 4" key="1">
    <citation type="journal article" date="2019" name="New Phytol.">
        <title>Comparative genomics reveals unique wood-decay strategies and fruiting body development in the Schizophyllaceae.</title>
        <authorList>
            <person name="Almasi E."/>
            <person name="Sahu N."/>
            <person name="Krizsan K."/>
            <person name="Balint B."/>
            <person name="Kovacs G.M."/>
            <person name="Kiss B."/>
            <person name="Cseklye J."/>
            <person name="Drula E."/>
            <person name="Henrissat B."/>
            <person name="Nagy I."/>
            <person name="Chovatia M."/>
            <person name="Adam C."/>
            <person name="LaButti K."/>
            <person name="Lipzen A."/>
            <person name="Riley R."/>
            <person name="Grigoriev I.V."/>
            <person name="Nagy L.G."/>
        </authorList>
    </citation>
    <scope>NUCLEOTIDE SEQUENCE [LARGE SCALE GENOMIC DNA]</scope>
    <source>
        <strain evidence="3 4">NL-1724</strain>
    </source>
</reference>
<feature type="region of interest" description="Disordered" evidence="1">
    <location>
        <begin position="482"/>
        <end position="511"/>
    </location>
</feature>
<accession>A0A550BUC6</accession>
<dbReference type="EMBL" id="VDMD01000079">
    <property type="protein sequence ID" value="TRM56140.1"/>
    <property type="molecule type" value="Genomic_DNA"/>
</dbReference>
<keyword evidence="4" id="KW-1185">Reference proteome</keyword>
<dbReference type="OrthoDB" id="2688364at2759"/>
<sequence>MPVLSNLTLSQLLEMTFGMLAWKAFADQQSAAAASRAVPLQTNEMEVDDSVEPQAALVDRLHATLSSFKPSQALRALRLRSRAEQQEIYHILPTLGTMPQDVLMTIMSMLTPRDILNLKYLSKALDIASRQRWVWLQVLPDLLSQNNLFVSASFLGSASGEMLERLATASLRLPRVMAAALQHRRSPLAKVKLAARKTTSFRGFLKPMFLGHAREKTPQIALLPGGKYLLVDSPLERRVKLVRLNGTSATEITALALPEKVPYRLGDWQILQGGNTLRIVIIAEVIRQTMPCVYDLSFDDVFPIFRLRKELGVVEFMPYDQVQVALGDDIVVCADHQGLAVYGIAKSHLRQRWVHNTGERETLSMRMHVVGDYIVIGTHTSDVALTLVVYHIAIGKVVIERFTGRRDVWDLCLEEGQSVYVGPRQGSDMGRGSLFLFVCTPGRKPSDLFTFDSYECGELQSLDTANMVQDRFRLETTAPQNSANNLQSAPHGPHNASDDPPVPAHPPAPPSFFHPQLDRSGYICLDFHEAGDPRVLSFFKWGTFDGWAGGRIALTHPRDSNKLRPLDKTMSFDTQSGRLAFLRCDGELVVVDYV</sequence>
<evidence type="ECO:0000313" key="4">
    <source>
        <dbReference type="Proteomes" id="UP000320762"/>
    </source>
</evidence>
<dbReference type="InterPro" id="IPR001810">
    <property type="entry name" value="F-box_dom"/>
</dbReference>
<organism evidence="3 4">
    <name type="scientific">Schizophyllum amplum</name>
    <dbReference type="NCBI Taxonomy" id="97359"/>
    <lineage>
        <taxon>Eukaryota</taxon>
        <taxon>Fungi</taxon>
        <taxon>Dikarya</taxon>
        <taxon>Basidiomycota</taxon>
        <taxon>Agaricomycotina</taxon>
        <taxon>Agaricomycetes</taxon>
        <taxon>Agaricomycetidae</taxon>
        <taxon>Agaricales</taxon>
        <taxon>Schizophyllaceae</taxon>
        <taxon>Schizophyllum</taxon>
    </lineage>
</organism>
<dbReference type="PROSITE" id="PS50181">
    <property type="entry name" value="FBOX"/>
    <property type="match status" value="1"/>
</dbReference>